<dbReference type="AlphaFoldDB" id="A0A072PGM0"/>
<dbReference type="GO" id="GO:0071008">
    <property type="term" value="C:U2-type post-mRNA release spliceosomal complex"/>
    <property type="evidence" value="ECO:0007669"/>
    <property type="project" value="InterPro"/>
</dbReference>
<feature type="compositionally biased region" description="Acidic residues" evidence="1">
    <location>
        <begin position="292"/>
        <end position="301"/>
    </location>
</feature>
<dbReference type="GO" id="GO:0000390">
    <property type="term" value="P:spliceosomal complex disassembly"/>
    <property type="evidence" value="ECO:0007669"/>
    <property type="project" value="InterPro"/>
</dbReference>
<proteinExistence type="predicted"/>
<dbReference type="HOGENOM" id="CLU_031138_1_0_1"/>
<feature type="region of interest" description="Disordered" evidence="1">
    <location>
        <begin position="418"/>
        <end position="487"/>
    </location>
</feature>
<feature type="compositionally biased region" description="Low complexity" evidence="1">
    <location>
        <begin position="77"/>
        <end position="93"/>
    </location>
</feature>
<dbReference type="Pfam" id="PF15458">
    <property type="entry name" value="NTR2"/>
    <property type="match status" value="1"/>
</dbReference>
<gene>
    <name evidence="2" type="ORF">A1O9_03849</name>
</gene>
<dbReference type="OrthoDB" id="429427at2759"/>
<evidence type="ECO:0000313" key="3">
    <source>
        <dbReference type="Proteomes" id="UP000027920"/>
    </source>
</evidence>
<protein>
    <submittedName>
        <fullName evidence="2">Uncharacterized protein</fullName>
    </submittedName>
</protein>
<evidence type="ECO:0000256" key="1">
    <source>
        <dbReference type="SAM" id="MobiDB-lite"/>
    </source>
</evidence>
<feature type="compositionally biased region" description="Basic and acidic residues" evidence="1">
    <location>
        <begin position="62"/>
        <end position="75"/>
    </location>
</feature>
<feature type="region of interest" description="Disordered" evidence="1">
    <location>
        <begin position="1"/>
        <end position="215"/>
    </location>
</feature>
<comment type="caution">
    <text evidence="2">The sequence shown here is derived from an EMBL/GenBank/DDBJ whole genome shotgun (WGS) entry which is preliminary data.</text>
</comment>
<dbReference type="GeneID" id="25278783"/>
<reference evidence="2 3" key="1">
    <citation type="submission" date="2013-03" db="EMBL/GenBank/DDBJ databases">
        <title>The Genome Sequence of Exophiala aquamarina CBS 119918.</title>
        <authorList>
            <consortium name="The Broad Institute Genomics Platform"/>
            <person name="Cuomo C."/>
            <person name="de Hoog S."/>
            <person name="Gorbushina A."/>
            <person name="Walker B."/>
            <person name="Young S.K."/>
            <person name="Zeng Q."/>
            <person name="Gargeya S."/>
            <person name="Fitzgerald M."/>
            <person name="Haas B."/>
            <person name="Abouelleil A."/>
            <person name="Allen A.W."/>
            <person name="Alvarado L."/>
            <person name="Arachchi H.M."/>
            <person name="Berlin A.M."/>
            <person name="Chapman S.B."/>
            <person name="Gainer-Dewar J."/>
            <person name="Goldberg J."/>
            <person name="Griggs A."/>
            <person name="Gujja S."/>
            <person name="Hansen M."/>
            <person name="Howarth C."/>
            <person name="Imamovic A."/>
            <person name="Ireland A."/>
            <person name="Larimer J."/>
            <person name="McCowan C."/>
            <person name="Murphy C."/>
            <person name="Pearson M."/>
            <person name="Poon T.W."/>
            <person name="Priest M."/>
            <person name="Roberts A."/>
            <person name="Saif S."/>
            <person name="Shea T."/>
            <person name="Sisk P."/>
            <person name="Sykes S."/>
            <person name="Wortman J."/>
            <person name="Nusbaum C."/>
            <person name="Birren B."/>
        </authorList>
    </citation>
    <scope>NUCLEOTIDE SEQUENCE [LARGE SCALE GENOMIC DNA]</scope>
    <source>
        <strain evidence="2 3">CBS 119918</strain>
    </source>
</reference>
<feature type="region of interest" description="Disordered" evidence="1">
    <location>
        <begin position="275"/>
        <end position="316"/>
    </location>
</feature>
<sequence>MATLFSARRKPKRIARDDPEPAQADVDEDTGPVVRRPTTSNAPKNKSKLRVSFNPGDEGEDGREGRHTSGEETQRDASTLSSRTSRLGLSSAAQTLQNRVATTRDTMADSSEGQNHERPTYSKAYLDELRNSTPSTPREISSGDSPGFDLVEAGTSTGDNTLDLASKFGPSALSSSSRIPTAAEIREKKERRARLAKERLASNTSSSKTNDNEDFIPLEAYDSDGEFKPRALQVGSYLAPAREADTRLVHDDEDIAEGFESFVDDPGRVTLSKKALKEQSKLDREAIRSMIDEAEGSDDSEGGSAAGGSDDSDYARHQAYEAAQTHRGMDGLTGHAAHRRIAARPRQPRETTAIPKLSAGLARLREMASRLGYERARIEKRRADIRRERTEIVESQVHIQTSLEEAGRELELVMLQQQKQQEEQGNSRLAAVRNGLESGASHLRPSNDHGMGAGSIGGGGATNGATQQNLVQGRGLESFGNSSEQPT</sequence>
<name>A0A072PGM0_9EURO</name>
<dbReference type="STRING" id="1182545.A0A072PGM0"/>
<keyword evidence="3" id="KW-1185">Reference proteome</keyword>
<dbReference type="Proteomes" id="UP000027920">
    <property type="component" value="Unassembled WGS sequence"/>
</dbReference>
<feature type="compositionally biased region" description="Basic and acidic residues" evidence="1">
    <location>
        <begin position="184"/>
        <end position="200"/>
    </location>
</feature>
<organism evidence="2 3">
    <name type="scientific">Exophiala aquamarina CBS 119918</name>
    <dbReference type="NCBI Taxonomy" id="1182545"/>
    <lineage>
        <taxon>Eukaryota</taxon>
        <taxon>Fungi</taxon>
        <taxon>Dikarya</taxon>
        <taxon>Ascomycota</taxon>
        <taxon>Pezizomycotina</taxon>
        <taxon>Eurotiomycetes</taxon>
        <taxon>Chaetothyriomycetidae</taxon>
        <taxon>Chaetothyriales</taxon>
        <taxon>Herpotrichiellaceae</taxon>
        <taxon>Exophiala</taxon>
    </lineage>
</organism>
<feature type="compositionally biased region" description="Gly residues" evidence="1">
    <location>
        <begin position="451"/>
        <end position="462"/>
    </location>
</feature>
<feature type="compositionally biased region" description="Polar residues" evidence="1">
    <location>
        <begin position="94"/>
        <end position="113"/>
    </location>
</feature>
<dbReference type="InterPro" id="IPR028211">
    <property type="entry name" value="Ntr2"/>
</dbReference>
<feature type="compositionally biased region" description="Basic and acidic residues" evidence="1">
    <location>
        <begin position="114"/>
        <end position="130"/>
    </location>
</feature>
<dbReference type="VEuPathDB" id="FungiDB:A1O9_03849"/>
<dbReference type="EMBL" id="AMGV01000003">
    <property type="protein sequence ID" value="KEF59006.1"/>
    <property type="molecule type" value="Genomic_DNA"/>
</dbReference>
<feature type="compositionally biased region" description="Basic and acidic residues" evidence="1">
    <location>
        <begin position="275"/>
        <end position="291"/>
    </location>
</feature>
<accession>A0A072PGM0</accession>
<evidence type="ECO:0000313" key="2">
    <source>
        <dbReference type="EMBL" id="KEF59006.1"/>
    </source>
</evidence>
<dbReference type="RefSeq" id="XP_013261596.1">
    <property type="nucleotide sequence ID" value="XM_013406142.1"/>
</dbReference>
<feature type="compositionally biased region" description="Polar residues" evidence="1">
    <location>
        <begin position="131"/>
        <end position="144"/>
    </location>
</feature>